<dbReference type="PANTHER" id="PTHR34400:SF4">
    <property type="entry name" value="MEMBRANE PROTEIN"/>
    <property type="match status" value="1"/>
</dbReference>
<dbReference type="AlphaFoldDB" id="A0A8H3I2B6"/>
<reference evidence="3" key="1">
    <citation type="submission" date="2021-01" db="EMBL/GenBank/DDBJ databases">
        <authorList>
            <person name="Kaushik A."/>
        </authorList>
    </citation>
    <scope>NUCLEOTIDE SEQUENCE</scope>
    <source>
        <strain evidence="3">AG5</strain>
    </source>
</reference>
<feature type="compositionally biased region" description="Pro residues" evidence="1">
    <location>
        <begin position="1"/>
        <end position="13"/>
    </location>
</feature>
<sequence>MSDAPSRPPPPKHQPPKGAPEHWEIEDLKKHLCTAVILEMHTIPLYLCSAYAVNLNPGSPDAQAKARDAASKFIGVVKQEMLHLGLAGNILASIGGTPTIYGLESTPEYPCQIFYDPIDLNLTPPNPEAIEGFVRLEAPLPPVRAPRGNIMPGYDSIGAFYESLKQGIKSVNADYEKQGKTLFDPQYKDRQFTADDGAYPDGGMIQIQNLTDALNAMELIIEQGEGTNVTTPAAAGQEKSHWQIFVSLVGVDIPYYDTVKNPKTDDPTFSDNIKKAMRAFDAVYCYLLLSIEKVWTDTTHRDDLLGNISDIMSGALKPIAQFIVTQKVNDAEGSKNAPPPFNFYQFGSIESAKEDTIKELTAAKDAYGSPTQLSRALRTANGLFDLKDLNT</sequence>
<proteinExistence type="predicted"/>
<dbReference type="Pfam" id="PF12902">
    <property type="entry name" value="Ferritin-like"/>
    <property type="match status" value="1"/>
</dbReference>
<feature type="domain" description="Iminophenyl-pyruvate dimer synthase" evidence="2">
    <location>
        <begin position="33"/>
        <end position="248"/>
    </location>
</feature>
<dbReference type="InterPro" id="IPR012347">
    <property type="entry name" value="Ferritin-like"/>
</dbReference>
<accession>A0A8H3I2B6</accession>
<dbReference type="Proteomes" id="UP000663827">
    <property type="component" value="Unassembled WGS sequence"/>
</dbReference>
<dbReference type="Gene3D" id="1.20.1260.10">
    <property type="match status" value="1"/>
</dbReference>
<organism evidence="3 4">
    <name type="scientific">Rhizoctonia solani</name>
    <dbReference type="NCBI Taxonomy" id="456999"/>
    <lineage>
        <taxon>Eukaryota</taxon>
        <taxon>Fungi</taxon>
        <taxon>Dikarya</taxon>
        <taxon>Basidiomycota</taxon>
        <taxon>Agaricomycotina</taxon>
        <taxon>Agaricomycetes</taxon>
        <taxon>Cantharellales</taxon>
        <taxon>Ceratobasidiaceae</taxon>
        <taxon>Rhizoctonia</taxon>
    </lineage>
</organism>
<dbReference type="EMBL" id="CAJNJQ010006317">
    <property type="protein sequence ID" value="CAE7226581.1"/>
    <property type="molecule type" value="Genomic_DNA"/>
</dbReference>
<name>A0A8H3I2B6_9AGAM</name>
<evidence type="ECO:0000313" key="3">
    <source>
        <dbReference type="EMBL" id="CAE7226581.1"/>
    </source>
</evidence>
<feature type="region of interest" description="Disordered" evidence="1">
    <location>
        <begin position="1"/>
        <end position="20"/>
    </location>
</feature>
<evidence type="ECO:0000256" key="1">
    <source>
        <dbReference type="SAM" id="MobiDB-lite"/>
    </source>
</evidence>
<dbReference type="PANTHER" id="PTHR34400">
    <property type="match status" value="1"/>
</dbReference>
<protein>
    <recommendedName>
        <fullName evidence="2">Iminophenyl-pyruvate dimer synthase domain-containing protein</fullName>
    </recommendedName>
</protein>
<comment type="caution">
    <text evidence="3">The sequence shown here is derived from an EMBL/GenBank/DDBJ whole genome shotgun (WGS) entry which is preliminary data.</text>
</comment>
<evidence type="ECO:0000259" key="2">
    <source>
        <dbReference type="Pfam" id="PF12902"/>
    </source>
</evidence>
<evidence type="ECO:0000313" key="4">
    <source>
        <dbReference type="Proteomes" id="UP000663827"/>
    </source>
</evidence>
<gene>
    <name evidence="3" type="ORF">RDB_LOCUS176642</name>
</gene>
<dbReference type="InterPro" id="IPR026820">
    <property type="entry name" value="VioB/RebD_dom"/>
</dbReference>